<proteinExistence type="predicted"/>
<dbReference type="SUPFAM" id="SSF103481">
    <property type="entry name" value="Multidrug resistance efflux transporter EmrE"/>
    <property type="match status" value="2"/>
</dbReference>
<reference evidence="3 4" key="1">
    <citation type="submission" date="2017-10" db="EMBL/GenBank/DDBJ databases">
        <title>Genome sequence of Caulobacter mirabilis FWC38.</title>
        <authorList>
            <person name="Fiebig A."/>
            <person name="Crosson S."/>
        </authorList>
    </citation>
    <scope>NUCLEOTIDE SEQUENCE [LARGE SCALE GENOMIC DNA]</scope>
    <source>
        <strain evidence="3 4">FWC 38</strain>
    </source>
</reference>
<sequence>MAVGLGLLAAFLWGLTDFLISVAGRSFGVHRSMLYAQSVGVLGIGAWILLSGTAPPATASPEAWFAAVVSAPLGVVATLALYRGLKTGQVSVVTPITATFGAVTAILSLATGERVGPFTLVGIGLVVVGAVLVGARRAKGEATTGSSGALWGVFAAAAYGVQFWIQGRFAVPQLGGVWPVWIYYLISASLLLIAVPIRRAPMTIPLSGLPVVISTGTVAVGGFLALAAGLATGEVAVVTVLASLQSAITVCLACLHHRERLAWPQWLGLALTLLGLAAVHAG</sequence>
<keyword evidence="1" id="KW-1133">Transmembrane helix</keyword>
<feature type="transmembrane region" description="Helical" evidence="1">
    <location>
        <begin position="177"/>
        <end position="197"/>
    </location>
</feature>
<dbReference type="InterPro" id="IPR000620">
    <property type="entry name" value="EamA_dom"/>
</dbReference>
<evidence type="ECO:0000259" key="2">
    <source>
        <dbReference type="Pfam" id="PF00892"/>
    </source>
</evidence>
<dbReference type="AlphaFoldDB" id="A0A2D2AYM0"/>
<dbReference type="Proteomes" id="UP000228945">
    <property type="component" value="Chromosome"/>
</dbReference>
<feature type="transmembrane region" description="Helical" evidence="1">
    <location>
        <begin position="34"/>
        <end position="51"/>
    </location>
</feature>
<keyword evidence="1" id="KW-0472">Membrane</keyword>
<evidence type="ECO:0000256" key="1">
    <source>
        <dbReference type="SAM" id="Phobius"/>
    </source>
</evidence>
<keyword evidence="4" id="KW-1185">Reference proteome</keyword>
<feature type="transmembrane region" description="Helical" evidence="1">
    <location>
        <begin position="115"/>
        <end position="135"/>
    </location>
</feature>
<dbReference type="InterPro" id="IPR037185">
    <property type="entry name" value="EmrE-like"/>
</dbReference>
<organism evidence="3 4">
    <name type="scientific">Caulobacter mirabilis</name>
    <dbReference type="NCBI Taxonomy" id="69666"/>
    <lineage>
        <taxon>Bacteria</taxon>
        <taxon>Pseudomonadati</taxon>
        <taxon>Pseudomonadota</taxon>
        <taxon>Alphaproteobacteria</taxon>
        <taxon>Caulobacterales</taxon>
        <taxon>Caulobacteraceae</taxon>
        <taxon>Caulobacter</taxon>
    </lineage>
</organism>
<feature type="transmembrane region" description="Helical" evidence="1">
    <location>
        <begin position="89"/>
        <end position="109"/>
    </location>
</feature>
<evidence type="ECO:0000313" key="4">
    <source>
        <dbReference type="Proteomes" id="UP000228945"/>
    </source>
</evidence>
<feature type="domain" description="EamA" evidence="2">
    <location>
        <begin position="147"/>
        <end position="278"/>
    </location>
</feature>
<dbReference type="OrthoDB" id="9002138at2"/>
<feature type="transmembrane region" description="Helical" evidence="1">
    <location>
        <begin position="262"/>
        <end position="281"/>
    </location>
</feature>
<name>A0A2D2AYM0_9CAUL</name>
<dbReference type="GO" id="GO:0016020">
    <property type="term" value="C:membrane"/>
    <property type="evidence" value="ECO:0007669"/>
    <property type="project" value="InterPro"/>
</dbReference>
<feature type="transmembrane region" description="Helical" evidence="1">
    <location>
        <begin position="235"/>
        <end position="255"/>
    </location>
</feature>
<dbReference type="EMBL" id="CP024201">
    <property type="protein sequence ID" value="ATQ43093.1"/>
    <property type="molecule type" value="Genomic_DNA"/>
</dbReference>
<feature type="transmembrane region" description="Helical" evidence="1">
    <location>
        <begin position="63"/>
        <end position="82"/>
    </location>
</feature>
<feature type="transmembrane region" description="Helical" evidence="1">
    <location>
        <begin position="147"/>
        <end position="165"/>
    </location>
</feature>
<keyword evidence="1" id="KW-0812">Transmembrane</keyword>
<dbReference type="Pfam" id="PF00892">
    <property type="entry name" value="EamA"/>
    <property type="match status" value="2"/>
</dbReference>
<dbReference type="KEGG" id="cmb:CSW64_12055"/>
<protein>
    <recommendedName>
        <fullName evidence="2">EamA domain-containing protein</fullName>
    </recommendedName>
</protein>
<dbReference type="RefSeq" id="WP_099622344.1">
    <property type="nucleotide sequence ID" value="NZ_CP024201.1"/>
</dbReference>
<feature type="transmembrane region" description="Helical" evidence="1">
    <location>
        <begin position="6"/>
        <end position="27"/>
    </location>
</feature>
<accession>A0A2D2AYM0</accession>
<feature type="domain" description="EamA" evidence="2">
    <location>
        <begin position="3"/>
        <end position="133"/>
    </location>
</feature>
<gene>
    <name evidence="3" type="ORF">CSW64_12055</name>
</gene>
<evidence type="ECO:0000313" key="3">
    <source>
        <dbReference type="EMBL" id="ATQ43093.1"/>
    </source>
</evidence>
<feature type="transmembrane region" description="Helical" evidence="1">
    <location>
        <begin position="209"/>
        <end position="229"/>
    </location>
</feature>